<evidence type="ECO:0000313" key="8">
    <source>
        <dbReference type="Proteomes" id="UP000447434"/>
    </source>
</evidence>
<name>A0A6A4R5A1_LUPAL</name>
<dbReference type="GO" id="GO:0004386">
    <property type="term" value="F:helicase activity"/>
    <property type="evidence" value="ECO:0007669"/>
    <property type="project" value="UniProtKB-KW"/>
</dbReference>
<dbReference type="Gene3D" id="3.40.50.300">
    <property type="entry name" value="P-loop containing nucleotide triphosphate hydrolases"/>
    <property type="match status" value="2"/>
</dbReference>
<comment type="caution">
    <text evidence="7">The sequence shown here is derived from an EMBL/GenBank/DDBJ whole genome shotgun (WGS) entry which is preliminary data.</text>
</comment>
<evidence type="ECO:0000259" key="6">
    <source>
        <dbReference type="Pfam" id="PF13087"/>
    </source>
</evidence>
<feature type="domain" description="DNA2/NAM7 helicase helicase" evidence="5">
    <location>
        <begin position="205"/>
        <end position="566"/>
    </location>
</feature>
<keyword evidence="1" id="KW-0547">Nucleotide-binding</keyword>
<reference evidence="8" key="1">
    <citation type="journal article" date="2020" name="Nat. Commun.">
        <title>Genome sequence of the cluster root forming white lupin.</title>
        <authorList>
            <person name="Hufnagel B."/>
            <person name="Marques A."/>
            <person name="Soriano A."/>
            <person name="Marques L."/>
            <person name="Divol F."/>
            <person name="Doumas P."/>
            <person name="Sallet E."/>
            <person name="Mancinotti D."/>
            <person name="Carrere S."/>
            <person name="Marande W."/>
            <person name="Arribat S."/>
            <person name="Keller J."/>
            <person name="Huneau C."/>
            <person name="Blein T."/>
            <person name="Aime D."/>
            <person name="Laguerre M."/>
            <person name="Taylor J."/>
            <person name="Schubert V."/>
            <person name="Nelson M."/>
            <person name="Geu-Flores F."/>
            <person name="Crespi M."/>
            <person name="Gallardo-Guerrero K."/>
            <person name="Delaux P.-M."/>
            <person name="Salse J."/>
            <person name="Berges H."/>
            <person name="Guyot R."/>
            <person name="Gouzy J."/>
            <person name="Peret B."/>
        </authorList>
    </citation>
    <scope>NUCLEOTIDE SEQUENCE [LARGE SCALE GENOMIC DNA]</scope>
    <source>
        <strain evidence="8">cv. Amiga</strain>
    </source>
</reference>
<gene>
    <name evidence="7" type="ORF">Lalb_Chr01g0011641</name>
</gene>
<dbReference type="CDD" id="cd18808">
    <property type="entry name" value="SF1_C_Upf1"/>
    <property type="match status" value="1"/>
</dbReference>
<dbReference type="Pfam" id="PF13087">
    <property type="entry name" value="AAA_12"/>
    <property type="match status" value="1"/>
</dbReference>
<evidence type="ECO:0000256" key="1">
    <source>
        <dbReference type="ARBA" id="ARBA00022741"/>
    </source>
</evidence>
<accession>A0A6A4R5A1</accession>
<dbReference type="OrthoDB" id="6513042at2759"/>
<proteinExistence type="predicted"/>
<evidence type="ECO:0000256" key="2">
    <source>
        <dbReference type="ARBA" id="ARBA00022801"/>
    </source>
</evidence>
<evidence type="ECO:0000313" key="7">
    <source>
        <dbReference type="EMBL" id="KAE9621239.1"/>
    </source>
</evidence>
<dbReference type="GO" id="GO:0005694">
    <property type="term" value="C:chromosome"/>
    <property type="evidence" value="ECO:0007669"/>
    <property type="project" value="UniProtKB-ARBA"/>
</dbReference>
<dbReference type="InterPro" id="IPR047187">
    <property type="entry name" value="SF1_C_Upf1"/>
</dbReference>
<dbReference type="Proteomes" id="UP000447434">
    <property type="component" value="Chromosome 1"/>
</dbReference>
<evidence type="ECO:0000259" key="5">
    <source>
        <dbReference type="Pfam" id="PF13086"/>
    </source>
</evidence>
<evidence type="ECO:0000256" key="3">
    <source>
        <dbReference type="ARBA" id="ARBA00022806"/>
    </source>
</evidence>
<protein>
    <submittedName>
        <fullName evidence="7">Putative P-loop containing nucleoside triphosphate hydrolase</fullName>
    </submittedName>
</protein>
<dbReference type="GO" id="GO:0016787">
    <property type="term" value="F:hydrolase activity"/>
    <property type="evidence" value="ECO:0007669"/>
    <property type="project" value="UniProtKB-KW"/>
</dbReference>
<sequence>MKIPDEFSSTSIYMTSFILPLLEETHAELLSNMTNLSKAPICQIKSVKPTNCFKPPQDFFYELFIFEKKGGGHKDESYMPTVGDLIAITNNPPKCIDDLNISNYVIAYVYKMKGISAYYSVSVLSSKPILSEGKKCSTVFAVHLTNLTTNIRIWRSLKGELEGTNMKILDKVLQLHSSDLDTCLKCNFDKVLTLDNVVSSSFGDLNVSQSKAILSCIKLVKCHHQNNVSLIWGPPGTGKTTTTSLMLYSLLKYMCRTLTCAPTNVAVVEVTKRLLQLVKKDALRNCYGLGDVVLFGNAVKMNISNDHSELQDVFLQHRVRVLRKSLGGWKNNLESMTSFLEHPRKLYNQYLKTEILKKEAADIKRLQENLYRSKDMIKIVNDSSETFLPWTLEEFVCKRFRSMQEQLTSSLMNMSKHLPTSIISKEVVLNMFRAIDLLNSLIAFLGVENGGIINKVFYNSEDNESDIMMRSDIKECIKVLKLLPVNFSVAGTIIEFCLSNACLVFCTVSSSVQLHVKEMSPIEILVVDEAAMLKECESTIPLQLPGIRHTILVGDEKQLPAVVQSKICEKAEFGRSLFERLVKLGHRKHLLNMQHRMHPSISLFPNIEFYGSQIVNGRIVKGISYNRRFLPEKMYESYSFIDVPMGREEFGDNHSRRNLVEVSIVYELVKKLHQGMYVVIVFFKGIFKGRFQLYNGLVIKVRVGVISPYKDQVCAIEDKVKMVSLSEGFEVNVRSVDGFQGGEEDIIIISTVRSNSNGFIGFLSDPRRANVALTRARHCLWILGNGTTLLNSDSVWEKLIIDAKKRGCFYNVQDDISLLSNDSTVDLSQSFSSLNI</sequence>
<dbReference type="GO" id="GO:0005524">
    <property type="term" value="F:ATP binding"/>
    <property type="evidence" value="ECO:0007669"/>
    <property type="project" value="UniProtKB-KW"/>
</dbReference>
<evidence type="ECO:0000256" key="4">
    <source>
        <dbReference type="ARBA" id="ARBA00022840"/>
    </source>
</evidence>
<dbReference type="InterPro" id="IPR041677">
    <property type="entry name" value="DNA2/NAM7_AAA_11"/>
</dbReference>
<dbReference type="InterPro" id="IPR041679">
    <property type="entry name" value="DNA2/NAM7-like_C"/>
</dbReference>
<dbReference type="AlphaFoldDB" id="A0A6A4R5A1"/>
<dbReference type="Pfam" id="PF13086">
    <property type="entry name" value="AAA_11"/>
    <property type="match status" value="1"/>
</dbReference>
<dbReference type="PANTHER" id="PTHR10887:SF522">
    <property type="entry name" value="P-LOOP CONTAINING NUCLEOSIDE TRIPHOSPHATE HYDROLASES SUPERFAMILY PROTEIN"/>
    <property type="match status" value="1"/>
</dbReference>
<keyword evidence="8" id="KW-1185">Reference proteome</keyword>
<dbReference type="InterPro" id="IPR027417">
    <property type="entry name" value="P-loop_NTPase"/>
</dbReference>
<keyword evidence="4" id="KW-0067">ATP-binding</keyword>
<dbReference type="InterPro" id="IPR045055">
    <property type="entry name" value="DNA2/NAM7-like"/>
</dbReference>
<dbReference type="FunFam" id="3.40.50.300:FF:000326">
    <property type="entry name" value="P-loop containing nucleoside triphosphate hydrolase"/>
    <property type="match status" value="1"/>
</dbReference>
<feature type="domain" description="DNA2/NAM7 helicase-like C-terminal" evidence="6">
    <location>
        <begin position="574"/>
        <end position="785"/>
    </location>
</feature>
<keyword evidence="3" id="KW-0347">Helicase</keyword>
<dbReference type="EMBL" id="WOCE01000001">
    <property type="protein sequence ID" value="KAE9621239.1"/>
    <property type="molecule type" value="Genomic_DNA"/>
</dbReference>
<keyword evidence="2 7" id="KW-0378">Hydrolase</keyword>
<dbReference type="PANTHER" id="PTHR10887">
    <property type="entry name" value="DNA2/NAM7 HELICASE FAMILY"/>
    <property type="match status" value="1"/>
</dbReference>
<dbReference type="SUPFAM" id="SSF52540">
    <property type="entry name" value="P-loop containing nucleoside triphosphate hydrolases"/>
    <property type="match status" value="1"/>
</dbReference>
<organism evidence="7 8">
    <name type="scientific">Lupinus albus</name>
    <name type="common">White lupine</name>
    <name type="synonym">Lupinus termis</name>
    <dbReference type="NCBI Taxonomy" id="3870"/>
    <lineage>
        <taxon>Eukaryota</taxon>
        <taxon>Viridiplantae</taxon>
        <taxon>Streptophyta</taxon>
        <taxon>Embryophyta</taxon>
        <taxon>Tracheophyta</taxon>
        <taxon>Spermatophyta</taxon>
        <taxon>Magnoliopsida</taxon>
        <taxon>eudicotyledons</taxon>
        <taxon>Gunneridae</taxon>
        <taxon>Pentapetalae</taxon>
        <taxon>rosids</taxon>
        <taxon>fabids</taxon>
        <taxon>Fabales</taxon>
        <taxon>Fabaceae</taxon>
        <taxon>Papilionoideae</taxon>
        <taxon>50 kb inversion clade</taxon>
        <taxon>genistoids sensu lato</taxon>
        <taxon>core genistoids</taxon>
        <taxon>Genisteae</taxon>
        <taxon>Lupinus</taxon>
    </lineage>
</organism>